<comment type="caution">
    <text evidence="2">The sequence shown here is derived from an EMBL/GenBank/DDBJ whole genome shotgun (WGS) entry which is preliminary data.</text>
</comment>
<keyword evidence="3" id="KW-1185">Reference proteome</keyword>
<dbReference type="EMBL" id="JBHSCN010000005">
    <property type="protein sequence ID" value="MFC4243955.1"/>
    <property type="molecule type" value="Genomic_DNA"/>
</dbReference>
<reference evidence="3" key="1">
    <citation type="journal article" date="2019" name="Int. J. Syst. Evol. Microbiol.">
        <title>The Global Catalogue of Microorganisms (GCM) 10K type strain sequencing project: providing services to taxonomists for standard genome sequencing and annotation.</title>
        <authorList>
            <consortium name="The Broad Institute Genomics Platform"/>
            <consortium name="The Broad Institute Genome Sequencing Center for Infectious Disease"/>
            <person name="Wu L."/>
            <person name="Ma J."/>
        </authorList>
    </citation>
    <scope>NUCLEOTIDE SEQUENCE [LARGE SCALE GENOMIC DNA]</scope>
    <source>
        <strain evidence="3">CGMCC 1.10363</strain>
    </source>
</reference>
<name>A0ABV8Q6K4_9MICO</name>
<dbReference type="PANTHER" id="PTHR12993">
    <property type="entry name" value="N-ACETYLGLUCOSAMINYL-PHOSPHATIDYLINOSITOL DE-N-ACETYLASE-RELATED"/>
    <property type="match status" value="1"/>
</dbReference>
<organism evidence="2 3">
    <name type="scientific">Gryllotalpicola reticulitermitis</name>
    <dbReference type="NCBI Taxonomy" id="1184153"/>
    <lineage>
        <taxon>Bacteria</taxon>
        <taxon>Bacillati</taxon>
        <taxon>Actinomycetota</taxon>
        <taxon>Actinomycetes</taxon>
        <taxon>Micrococcales</taxon>
        <taxon>Microbacteriaceae</taxon>
        <taxon>Gryllotalpicola</taxon>
    </lineage>
</organism>
<dbReference type="Gene3D" id="3.40.50.10320">
    <property type="entry name" value="LmbE-like"/>
    <property type="match status" value="1"/>
</dbReference>
<protein>
    <submittedName>
        <fullName evidence="2">PIG-L family deacetylase</fullName>
    </submittedName>
</protein>
<gene>
    <name evidence="2" type="ORF">ACFOYW_11260</name>
</gene>
<accession>A0ABV8Q6K4</accession>
<evidence type="ECO:0000256" key="1">
    <source>
        <dbReference type="ARBA" id="ARBA00022833"/>
    </source>
</evidence>
<sequence length="257" mass="28030">MSRTRNRHRLPTLFAGAWRVLFFHAHPDDESLWTGGLIARLTDAGVTVRVVTGTRGERGEVVPGPLKWLEGTDELADYRVGELTRALRELGAGTPTFLGGVNAREYYRGPGFRYVDSGMAWGEDGRAVAAPDAPRGRFSEHAWSLRDASAAARRFKPDLVVSYDETGGYGHPDHKWAHVIAKAAAEGRGVPFIEVLEGEASDVDAAIAVPIDLDRKRRALAAHASQLTLTDDGFVLSGGQHHELSPVEHYRVSRTSA</sequence>
<dbReference type="Pfam" id="PF02585">
    <property type="entry name" value="PIG-L"/>
    <property type="match status" value="1"/>
</dbReference>
<dbReference type="InterPro" id="IPR003737">
    <property type="entry name" value="GlcNAc_PI_deacetylase-related"/>
</dbReference>
<evidence type="ECO:0000313" key="3">
    <source>
        <dbReference type="Proteomes" id="UP001595900"/>
    </source>
</evidence>
<keyword evidence="1" id="KW-0862">Zinc</keyword>
<proteinExistence type="predicted"/>
<dbReference type="RefSeq" id="WP_390229027.1">
    <property type="nucleotide sequence ID" value="NZ_JBHSCN010000005.1"/>
</dbReference>
<dbReference type="SUPFAM" id="SSF102588">
    <property type="entry name" value="LmbE-like"/>
    <property type="match status" value="1"/>
</dbReference>
<evidence type="ECO:0000313" key="2">
    <source>
        <dbReference type="EMBL" id="MFC4243955.1"/>
    </source>
</evidence>
<dbReference type="Proteomes" id="UP001595900">
    <property type="component" value="Unassembled WGS sequence"/>
</dbReference>
<dbReference type="InterPro" id="IPR024078">
    <property type="entry name" value="LmbE-like_dom_sf"/>
</dbReference>
<dbReference type="PANTHER" id="PTHR12993:SF26">
    <property type="entry name" value="1D-MYO-INOSITOL 2-ACETAMIDO-2-DEOXY-ALPHA-D-GLUCOPYRANOSIDE DEACETYLASE"/>
    <property type="match status" value="1"/>
</dbReference>